<keyword evidence="1" id="KW-0479">Metal-binding</keyword>
<keyword evidence="6" id="KW-0539">Nucleus</keyword>
<gene>
    <name evidence="9" type="ORF">VNI00_005250</name>
</gene>
<evidence type="ECO:0000256" key="5">
    <source>
        <dbReference type="ARBA" id="ARBA00023163"/>
    </source>
</evidence>
<dbReference type="CDD" id="cd12148">
    <property type="entry name" value="fungal_TF_MHR"/>
    <property type="match status" value="1"/>
</dbReference>
<keyword evidence="2" id="KW-0862">Zinc</keyword>
<comment type="caution">
    <text evidence="9">The sequence shown here is derived from an EMBL/GenBank/DDBJ whole genome shotgun (WGS) entry which is preliminary data.</text>
</comment>
<dbReference type="EMBL" id="JAYKXP010000015">
    <property type="protein sequence ID" value="KAK7049820.1"/>
    <property type="molecule type" value="Genomic_DNA"/>
</dbReference>
<dbReference type="GO" id="GO:0003677">
    <property type="term" value="F:DNA binding"/>
    <property type="evidence" value="ECO:0007669"/>
    <property type="project" value="UniProtKB-KW"/>
</dbReference>
<keyword evidence="10" id="KW-1185">Reference proteome</keyword>
<feature type="compositionally biased region" description="Low complexity" evidence="7">
    <location>
        <begin position="976"/>
        <end position="991"/>
    </location>
</feature>
<reference evidence="9 10" key="1">
    <citation type="submission" date="2024-01" db="EMBL/GenBank/DDBJ databases">
        <title>A draft genome for a cacao thread blight-causing isolate of Paramarasmius palmivorus.</title>
        <authorList>
            <person name="Baruah I.K."/>
            <person name="Bukari Y."/>
            <person name="Amoako-Attah I."/>
            <person name="Meinhardt L.W."/>
            <person name="Bailey B.A."/>
            <person name="Cohen S.P."/>
        </authorList>
    </citation>
    <scope>NUCLEOTIDE SEQUENCE [LARGE SCALE GENOMIC DNA]</scope>
    <source>
        <strain evidence="9 10">GH-12</strain>
    </source>
</reference>
<dbReference type="SMART" id="SM00906">
    <property type="entry name" value="Fungal_trans"/>
    <property type="match status" value="1"/>
</dbReference>
<evidence type="ECO:0000256" key="6">
    <source>
        <dbReference type="ARBA" id="ARBA00023242"/>
    </source>
</evidence>
<evidence type="ECO:0000313" key="10">
    <source>
        <dbReference type="Proteomes" id="UP001383192"/>
    </source>
</evidence>
<dbReference type="GO" id="GO:0006351">
    <property type="term" value="P:DNA-templated transcription"/>
    <property type="evidence" value="ECO:0007669"/>
    <property type="project" value="InterPro"/>
</dbReference>
<feature type="compositionally biased region" description="Basic and acidic residues" evidence="7">
    <location>
        <begin position="509"/>
        <end position="526"/>
    </location>
</feature>
<dbReference type="GO" id="GO:0008270">
    <property type="term" value="F:zinc ion binding"/>
    <property type="evidence" value="ECO:0007669"/>
    <property type="project" value="InterPro"/>
</dbReference>
<sequence length="1071" mass="116532">MGLREQPFSVLARSFTNPYNFAGEPRRRGPPSGYLRYTETRAALLETLLGHLILSSASSIKTLADLLLESVNTLRSESKSCTQDVWDLHKSAWLSTEAARGLDELANTFSPFPQRTEQDSFAKPLLPTTAGTPAKTDDASSPPVKLKSPPTDQDVKSKSVSFAIQPEPTDLLQDTLRLTPRESFERSQPLQQPSQPTSSAGTQWAQNDVDDAVELSDMTSPATESHVNGRDFSGTSPGNSGPLEFSGSGEPLDVQMMDIGNAVPQTLLEQTGDAADILMSAVDSSSLGDIGSYTGSYWRTAELALSELSVLPIDNYGSGTQSYPNSAYELEHASNMQNFDSFDSHHTGSITHFPFPSTPSAFATSPPSYPLSSNLTSASLGTITTPSSSHGAQSSSTGFSELFSSPVQVPNESVDLPPSHIVSALLDVYYGNVHVSFPFLPPREGMNVALSHGEGDVSIGNGKPLDDGTTCLLLALCAYTGRLAPGMSIGLGLRPDLAGKASRAEGALHDVLSKGSGKDDGDRRIPDPSGPNETGDDRLGFAFGREAGKIAADLWYEKAREALNPLLRKPGRLETVQALLLLALRDHGKGAESQAWLLVGLAIRMGQELQLSSLGTSSADTLDSLSEEERQQRQNVWAISLVLDMFLSLQLGKAPGVADCLREAYSVKLVTAGNPTTNYAHFPPKLPDTVFLHTYELCQIISRINFYLYLGFGPQIRVVTGASSSDLVSISQEKLSILRTELDMWHQSLPMQYRIAIGHQPERDVLEINMYYHVALILLYRPFMKNEGLEYAREAYLDAASTFSVLLEKYKNLYYTPPVQHTQPTNAPSTSSSAHPPTPTPVPAIYFSNPNMIFLIFTVALAHLSGHRLRRNQQANPQRQSKPFQDLQTQLHLLNCLEALKAIGGTWELSRRCWKTVDRLMKLEGLKPGQNGRLPATAHDNPMMSDGLGKRKRERVETDEHSPSSQRQRNDTYAVASSATGSGSLSATSSSKVGQSHTNWNVPIEEPTNMFDSSVADASLADYFGQSSGWFPELPELLDTDLSSLASNNAAVGVWDGEWDNRLWDSGTWMS</sequence>
<keyword evidence="3" id="KW-0805">Transcription regulation</keyword>
<dbReference type="AlphaFoldDB" id="A0AAW0DDX0"/>
<feature type="compositionally biased region" description="Low complexity" evidence="7">
    <location>
        <begin position="187"/>
        <end position="199"/>
    </location>
</feature>
<name>A0AAW0DDX0_9AGAR</name>
<feature type="region of interest" description="Disordered" evidence="7">
    <location>
        <begin position="218"/>
        <end position="253"/>
    </location>
</feature>
<evidence type="ECO:0000256" key="3">
    <source>
        <dbReference type="ARBA" id="ARBA00023015"/>
    </source>
</evidence>
<keyword evidence="5" id="KW-0804">Transcription</keyword>
<feature type="region of interest" description="Disordered" evidence="7">
    <location>
        <begin position="926"/>
        <end position="998"/>
    </location>
</feature>
<dbReference type="PANTHER" id="PTHR31313">
    <property type="entry name" value="TY1 ENHANCER ACTIVATOR"/>
    <property type="match status" value="1"/>
</dbReference>
<evidence type="ECO:0000256" key="7">
    <source>
        <dbReference type="SAM" id="MobiDB-lite"/>
    </source>
</evidence>
<dbReference type="InterPro" id="IPR051615">
    <property type="entry name" value="Transcr_Regulatory_Elem"/>
</dbReference>
<feature type="region of interest" description="Disordered" evidence="7">
    <location>
        <begin position="509"/>
        <end position="538"/>
    </location>
</feature>
<evidence type="ECO:0000256" key="1">
    <source>
        <dbReference type="ARBA" id="ARBA00022723"/>
    </source>
</evidence>
<proteinExistence type="predicted"/>
<feature type="region of interest" description="Disordered" evidence="7">
    <location>
        <begin position="110"/>
        <end position="203"/>
    </location>
</feature>
<dbReference type="InterPro" id="IPR007219">
    <property type="entry name" value="XnlR_reg_dom"/>
</dbReference>
<keyword evidence="4" id="KW-0238">DNA-binding</keyword>
<protein>
    <recommendedName>
        <fullName evidence="8">Xylanolytic transcriptional activator regulatory domain-containing protein</fullName>
    </recommendedName>
</protein>
<accession>A0AAW0DDX0</accession>
<feature type="domain" description="Xylanolytic transcriptional activator regulatory" evidence="8">
    <location>
        <begin position="595"/>
        <end position="676"/>
    </location>
</feature>
<evidence type="ECO:0000313" key="9">
    <source>
        <dbReference type="EMBL" id="KAK7049820.1"/>
    </source>
</evidence>
<dbReference type="PANTHER" id="PTHR31313:SF81">
    <property type="entry name" value="TY1 ENHANCER ACTIVATOR"/>
    <property type="match status" value="1"/>
</dbReference>
<evidence type="ECO:0000256" key="2">
    <source>
        <dbReference type="ARBA" id="ARBA00022833"/>
    </source>
</evidence>
<dbReference type="Proteomes" id="UP001383192">
    <property type="component" value="Unassembled WGS sequence"/>
</dbReference>
<dbReference type="Pfam" id="PF04082">
    <property type="entry name" value="Fungal_trans"/>
    <property type="match status" value="1"/>
</dbReference>
<organism evidence="9 10">
    <name type="scientific">Paramarasmius palmivorus</name>
    <dbReference type="NCBI Taxonomy" id="297713"/>
    <lineage>
        <taxon>Eukaryota</taxon>
        <taxon>Fungi</taxon>
        <taxon>Dikarya</taxon>
        <taxon>Basidiomycota</taxon>
        <taxon>Agaricomycotina</taxon>
        <taxon>Agaricomycetes</taxon>
        <taxon>Agaricomycetidae</taxon>
        <taxon>Agaricales</taxon>
        <taxon>Marasmiineae</taxon>
        <taxon>Marasmiaceae</taxon>
        <taxon>Paramarasmius</taxon>
    </lineage>
</organism>
<evidence type="ECO:0000259" key="8">
    <source>
        <dbReference type="SMART" id="SM00906"/>
    </source>
</evidence>
<evidence type="ECO:0000256" key="4">
    <source>
        <dbReference type="ARBA" id="ARBA00023125"/>
    </source>
</evidence>